<proteinExistence type="predicted"/>
<evidence type="ECO:0000313" key="2">
    <source>
        <dbReference type="Proteomes" id="UP000076842"/>
    </source>
</evidence>
<dbReference type="AlphaFoldDB" id="A0A165IXN7"/>
<dbReference type="InParanoid" id="A0A165IXN7"/>
<protein>
    <submittedName>
        <fullName evidence="1">Uncharacterized protein</fullName>
    </submittedName>
</protein>
<name>A0A165IXN7_9BASI</name>
<reference evidence="1 2" key="1">
    <citation type="journal article" date="2016" name="Mol. Biol. Evol.">
        <title>Comparative Genomics of Early-Diverging Mushroom-Forming Fungi Provides Insights into the Origins of Lignocellulose Decay Capabilities.</title>
        <authorList>
            <person name="Nagy L.G."/>
            <person name="Riley R."/>
            <person name="Tritt A."/>
            <person name="Adam C."/>
            <person name="Daum C."/>
            <person name="Floudas D."/>
            <person name="Sun H."/>
            <person name="Yadav J.S."/>
            <person name="Pangilinan J."/>
            <person name="Larsson K.H."/>
            <person name="Matsuura K."/>
            <person name="Barry K."/>
            <person name="Labutti K."/>
            <person name="Kuo R."/>
            <person name="Ohm R.A."/>
            <person name="Bhattacharya S.S."/>
            <person name="Shirouzu T."/>
            <person name="Yoshinaga Y."/>
            <person name="Martin F.M."/>
            <person name="Grigoriev I.V."/>
            <person name="Hibbett D.S."/>
        </authorList>
    </citation>
    <scope>NUCLEOTIDE SEQUENCE [LARGE SCALE GENOMIC DNA]</scope>
    <source>
        <strain evidence="1 2">HHB12733</strain>
    </source>
</reference>
<gene>
    <name evidence="1" type="ORF">CALCODRAFT_491770</name>
</gene>
<accession>A0A165IXN7</accession>
<evidence type="ECO:0000313" key="1">
    <source>
        <dbReference type="EMBL" id="KZT61106.1"/>
    </source>
</evidence>
<keyword evidence="2" id="KW-1185">Reference proteome</keyword>
<sequence length="52" mass="5349">MTVSDSTAAGPKSPIALAIASNLLIIILTNDHTSAATAIVLPTSLTIYQVLR</sequence>
<organism evidence="1 2">
    <name type="scientific">Calocera cornea HHB12733</name>
    <dbReference type="NCBI Taxonomy" id="1353952"/>
    <lineage>
        <taxon>Eukaryota</taxon>
        <taxon>Fungi</taxon>
        <taxon>Dikarya</taxon>
        <taxon>Basidiomycota</taxon>
        <taxon>Agaricomycotina</taxon>
        <taxon>Dacrymycetes</taxon>
        <taxon>Dacrymycetales</taxon>
        <taxon>Dacrymycetaceae</taxon>
        <taxon>Calocera</taxon>
    </lineage>
</organism>
<dbReference type="EMBL" id="KV423926">
    <property type="protein sequence ID" value="KZT61106.1"/>
    <property type="molecule type" value="Genomic_DNA"/>
</dbReference>
<dbReference type="Proteomes" id="UP000076842">
    <property type="component" value="Unassembled WGS sequence"/>
</dbReference>